<comment type="catalytic activity">
    <reaction evidence="7">
        <text>alpha-D-mannose 1-phosphate + GTP + H(+) = GDP-alpha-D-mannose + diphosphate</text>
        <dbReference type="Rhea" id="RHEA:15229"/>
        <dbReference type="ChEBI" id="CHEBI:15378"/>
        <dbReference type="ChEBI" id="CHEBI:33019"/>
        <dbReference type="ChEBI" id="CHEBI:37565"/>
        <dbReference type="ChEBI" id="CHEBI:57527"/>
        <dbReference type="ChEBI" id="CHEBI:58409"/>
        <dbReference type="EC" id="2.7.7.13"/>
    </reaction>
</comment>
<evidence type="ECO:0000256" key="8">
    <source>
        <dbReference type="RuleBase" id="RU004190"/>
    </source>
</evidence>
<dbReference type="Gene3D" id="3.90.550.10">
    <property type="entry name" value="Spore Coat Polysaccharide Biosynthesis Protein SpsA, Chain A"/>
    <property type="match status" value="1"/>
</dbReference>
<keyword evidence="4 12" id="KW-0548">Nucleotidyltransferase</keyword>
<comment type="caution">
    <text evidence="12">The sequence shown here is derived from an EMBL/GenBank/DDBJ whole genome shotgun (WGS) entry which is preliminary data.</text>
</comment>
<name>A0A1F6GM91_9PROT</name>
<dbReference type="InterPro" id="IPR054566">
    <property type="entry name" value="ManC/GMP-like_b-helix"/>
</dbReference>
<dbReference type="Proteomes" id="UP000177583">
    <property type="component" value="Unassembled WGS sequence"/>
</dbReference>
<evidence type="ECO:0000256" key="7">
    <source>
        <dbReference type="ARBA" id="ARBA00047343"/>
    </source>
</evidence>
<dbReference type="EMBL" id="MFNF01000060">
    <property type="protein sequence ID" value="OGG99236.1"/>
    <property type="molecule type" value="Genomic_DNA"/>
</dbReference>
<organism evidence="12 13">
    <name type="scientific">Candidatus Lambdaproteobacteria bacterium RIFOXYD2_FULL_56_26</name>
    <dbReference type="NCBI Taxonomy" id="1817773"/>
    <lineage>
        <taxon>Bacteria</taxon>
        <taxon>Pseudomonadati</taxon>
        <taxon>Pseudomonadota</taxon>
        <taxon>Candidatus Lambdaproteobacteria</taxon>
    </lineage>
</organism>
<dbReference type="FunFam" id="3.90.550.10:FF:000046">
    <property type="entry name" value="Mannose-1-phosphate guanylyltransferase (GDP)"/>
    <property type="match status" value="1"/>
</dbReference>
<dbReference type="InterPro" id="IPR051161">
    <property type="entry name" value="Mannose-6P_isomerase_type2"/>
</dbReference>
<evidence type="ECO:0000256" key="6">
    <source>
        <dbReference type="ARBA" id="ARBA00023134"/>
    </source>
</evidence>
<dbReference type="GO" id="GO:0000271">
    <property type="term" value="P:polysaccharide biosynthetic process"/>
    <property type="evidence" value="ECO:0007669"/>
    <property type="project" value="InterPro"/>
</dbReference>
<keyword evidence="12" id="KW-0413">Isomerase</keyword>
<dbReference type="InterPro" id="IPR006375">
    <property type="entry name" value="Man1P_GuaTrfase/Man6P_Isoase"/>
</dbReference>
<accession>A0A1F6GM91</accession>
<dbReference type="InterPro" id="IPR005835">
    <property type="entry name" value="NTP_transferase_dom"/>
</dbReference>
<dbReference type="GO" id="GO:0005525">
    <property type="term" value="F:GTP binding"/>
    <property type="evidence" value="ECO:0007669"/>
    <property type="project" value="UniProtKB-KW"/>
</dbReference>
<dbReference type="InterPro" id="IPR029044">
    <property type="entry name" value="Nucleotide-diphossugar_trans"/>
</dbReference>
<dbReference type="Pfam" id="PF00483">
    <property type="entry name" value="NTP_transferase"/>
    <property type="match status" value="1"/>
</dbReference>
<sequence length="469" mass="52099">MIAMILAGGSGTRLWPFSRSMTPKQFLNLGQTQESLLQETCTRLAGLVPQEQLWIVGAEGHQYELERQVEQVLPGLGTKRLLLEPTGRNTAPAILWGLASIPEALWDLPLVILPADHLIQNTALFQEKLRAGAQLALEGWIVTFGITPNRPDTGYGYIKAAEPVGPGFKVAKFAEKPNLKTAQAYLAEGCYSWNAGIFMATPRMLVSVYAQLCPQLYDLFFAAGKPKALGAKEIAQVYGQTKSDSFDYAVLEKSDKVAVVQMEVGWNDLGCWESIYEVSPKDGKGNVSRGNVVLQDSENCLIISSKRLVAGVGLKNLIVVETDDALLVCDLTRSQDVKTLVDHLKKEDRGEYKFHTKVLRPWGSYTVLREGPGFKVKSIEVLPGKRLSLQRHLHRSEHWVVLEGTAKVTRDEEVLFLTENQSTYLPKTALHRLENPGKSPVKIIEVQLGHYLGEDDIERFDDDFGRVEG</sequence>
<dbReference type="Pfam" id="PF01050">
    <property type="entry name" value="MannoseP_isomer"/>
    <property type="match status" value="1"/>
</dbReference>
<keyword evidence="6" id="KW-0342">GTP-binding</keyword>
<keyword evidence="5" id="KW-0547">Nucleotide-binding</keyword>
<gene>
    <name evidence="12" type="ORF">A2557_10235</name>
</gene>
<dbReference type="CDD" id="cd02213">
    <property type="entry name" value="cupin_PMI_typeII_C"/>
    <property type="match status" value="1"/>
</dbReference>
<dbReference type="GO" id="GO:0004475">
    <property type="term" value="F:mannose-1-phosphate guanylyltransferase (GTP) activity"/>
    <property type="evidence" value="ECO:0007669"/>
    <property type="project" value="UniProtKB-EC"/>
</dbReference>
<proteinExistence type="inferred from homology"/>
<dbReference type="InterPro" id="IPR049577">
    <property type="entry name" value="GMPP_N"/>
</dbReference>
<evidence type="ECO:0000259" key="9">
    <source>
        <dbReference type="Pfam" id="PF00483"/>
    </source>
</evidence>
<dbReference type="GO" id="GO:0016853">
    <property type="term" value="F:isomerase activity"/>
    <property type="evidence" value="ECO:0007669"/>
    <property type="project" value="UniProtKB-KW"/>
</dbReference>
<evidence type="ECO:0000259" key="10">
    <source>
        <dbReference type="Pfam" id="PF01050"/>
    </source>
</evidence>
<dbReference type="AlphaFoldDB" id="A0A1F6GM91"/>
<evidence type="ECO:0000313" key="12">
    <source>
        <dbReference type="EMBL" id="OGG99236.1"/>
    </source>
</evidence>
<dbReference type="EC" id="2.7.7.13" evidence="2"/>
<feature type="domain" description="MannoseP isomerase/GMP-like beta-helix" evidence="11">
    <location>
        <begin position="290"/>
        <end position="344"/>
    </location>
</feature>
<dbReference type="SUPFAM" id="SSF51182">
    <property type="entry name" value="RmlC-like cupins"/>
    <property type="match status" value="1"/>
</dbReference>
<reference evidence="12 13" key="1">
    <citation type="journal article" date="2016" name="Nat. Commun.">
        <title>Thousands of microbial genomes shed light on interconnected biogeochemical processes in an aquifer system.</title>
        <authorList>
            <person name="Anantharaman K."/>
            <person name="Brown C.T."/>
            <person name="Hug L.A."/>
            <person name="Sharon I."/>
            <person name="Castelle C.J."/>
            <person name="Probst A.J."/>
            <person name="Thomas B.C."/>
            <person name="Singh A."/>
            <person name="Wilkins M.J."/>
            <person name="Karaoz U."/>
            <person name="Brodie E.L."/>
            <person name="Williams K.H."/>
            <person name="Hubbard S.S."/>
            <person name="Banfield J.F."/>
        </authorList>
    </citation>
    <scope>NUCLEOTIDE SEQUENCE [LARGE SCALE GENOMIC DNA]</scope>
</reference>
<feature type="domain" description="Nucleotidyl transferase" evidence="9">
    <location>
        <begin position="3"/>
        <end position="282"/>
    </location>
</feature>
<evidence type="ECO:0000256" key="1">
    <source>
        <dbReference type="ARBA" id="ARBA00006115"/>
    </source>
</evidence>
<dbReference type="SUPFAM" id="SSF53448">
    <property type="entry name" value="Nucleotide-diphospho-sugar transferases"/>
    <property type="match status" value="1"/>
</dbReference>
<evidence type="ECO:0000256" key="5">
    <source>
        <dbReference type="ARBA" id="ARBA00022741"/>
    </source>
</evidence>
<evidence type="ECO:0000256" key="3">
    <source>
        <dbReference type="ARBA" id="ARBA00022679"/>
    </source>
</evidence>
<dbReference type="PANTHER" id="PTHR46390">
    <property type="entry name" value="MANNOSE-1-PHOSPHATE GUANYLYLTRANSFERASE"/>
    <property type="match status" value="1"/>
</dbReference>
<dbReference type="PANTHER" id="PTHR46390:SF1">
    <property type="entry name" value="MANNOSE-1-PHOSPHATE GUANYLYLTRANSFERASE"/>
    <property type="match status" value="1"/>
</dbReference>
<protein>
    <recommendedName>
        <fullName evidence="2">mannose-1-phosphate guanylyltransferase</fullName>
        <ecNumber evidence="2">2.7.7.13</ecNumber>
    </recommendedName>
</protein>
<dbReference type="NCBIfam" id="TIGR01479">
    <property type="entry name" value="GMP_PMI"/>
    <property type="match status" value="1"/>
</dbReference>
<dbReference type="FunFam" id="2.60.120.10:FF:000032">
    <property type="entry name" value="Mannose-1-phosphate guanylyltransferase/mannose-6-phosphate isomerase"/>
    <property type="match status" value="1"/>
</dbReference>
<evidence type="ECO:0000313" key="13">
    <source>
        <dbReference type="Proteomes" id="UP000177583"/>
    </source>
</evidence>
<dbReference type="Gene3D" id="2.60.120.10">
    <property type="entry name" value="Jelly Rolls"/>
    <property type="match status" value="1"/>
</dbReference>
<dbReference type="InterPro" id="IPR011051">
    <property type="entry name" value="RmlC_Cupin_sf"/>
</dbReference>
<comment type="similarity">
    <text evidence="1 8">Belongs to the mannose-6-phosphate isomerase type 2 family.</text>
</comment>
<evidence type="ECO:0000256" key="4">
    <source>
        <dbReference type="ARBA" id="ARBA00022695"/>
    </source>
</evidence>
<dbReference type="Pfam" id="PF22640">
    <property type="entry name" value="ManC_GMP_beta-helix"/>
    <property type="match status" value="1"/>
</dbReference>
<dbReference type="InterPro" id="IPR014710">
    <property type="entry name" value="RmlC-like_jellyroll"/>
</dbReference>
<dbReference type="GO" id="GO:0009298">
    <property type="term" value="P:GDP-mannose biosynthetic process"/>
    <property type="evidence" value="ECO:0007669"/>
    <property type="project" value="TreeGrafter"/>
</dbReference>
<evidence type="ECO:0000256" key="2">
    <source>
        <dbReference type="ARBA" id="ARBA00012387"/>
    </source>
</evidence>
<dbReference type="InterPro" id="IPR001538">
    <property type="entry name" value="Man6P_isomerase-2_C"/>
</dbReference>
<feature type="domain" description="Mannose-6-phosphate isomerase type II C-terminal" evidence="10">
    <location>
        <begin position="348"/>
        <end position="462"/>
    </location>
</feature>
<dbReference type="CDD" id="cd02509">
    <property type="entry name" value="GDP-M1P_Guanylyltransferase"/>
    <property type="match status" value="1"/>
</dbReference>
<evidence type="ECO:0000259" key="11">
    <source>
        <dbReference type="Pfam" id="PF22640"/>
    </source>
</evidence>
<keyword evidence="3 12" id="KW-0808">Transferase</keyword>